<keyword evidence="4" id="KW-0732">Signal</keyword>
<dbReference type="PANTHER" id="PTHR44943">
    <property type="entry name" value="CELLULOSE SYNTHASE OPERON PROTEIN C"/>
    <property type="match status" value="1"/>
</dbReference>
<dbReference type="SMART" id="SM00028">
    <property type="entry name" value="TPR"/>
    <property type="match status" value="3"/>
</dbReference>
<dbReference type="PANTHER" id="PTHR44943:SF8">
    <property type="entry name" value="TPR REPEAT-CONTAINING PROTEIN MJ0263"/>
    <property type="match status" value="1"/>
</dbReference>
<dbReference type="InterPro" id="IPR019734">
    <property type="entry name" value="TPR_rpt"/>
</dbReference>
<dbReference type="PROSITE" id="PS50005">
    <property type="entry name" value="TPR"/>
    <property type="match status" value="1"/>
</dbReference>
<dbReference type="SUPFAM" id="SSF48452">
    <property type="entry name" value="TPR-like"/>
    <property type="match status" value="2"/>
</dbReference>
<feature type="signal peptide" evidence="4">
    <location>
        <begin position="1"/>
        <end position="32"/>
    </location>
</feature>
<dbReference type="GO" id="GO:0006508">
    <property type="term" value="P:proteolysis"/>
    <property type="evidence" value="ECO:0007669"/>
    <property type="project" value="UniProtKB-KW"/>
</dbReference>
<protein>
    <submittedName>
        <fullName evidence="5">Zn-dependent protease</fullName>
    </submittedName>
</protein>
<sequence>MSNTHRLIPLRSIHVLAHALLLMLALAGPAAAGRNPPADDSVRALGPTLAGEFALQSGKLDEAAKAYLEAAKAGNDPVLAERATRIALLAKDNKRAAEALELWRKLGGDAQAQSAAEATLALRRGDERAARRQLNSLLQADPDTGWQQVVGVLGIGARDPEQSARMLDRLLDDGRIPNKLQAWLAFGGLAQKLDQDKLAERIVDEVVKRFPGEPRVALLRASQLRQAGKEDEARKALAALDPALLAVPELRMAVAAEYDELGDFHAAADALAQGPQDDQTYSLRASLLARAEDKSALTALYEELRRDAAKPDPSRRLLLGQMAEFLDRNDEALDWYRGVPGGTQRWPAKLRAANVLYELKRGPEAYKALRDLQSDAAAPEDARRDGYILEADLHNRDKDGAGELDAFARGLAAFPDDPDILYARALGWERRDDIPRAEADFRKILVADPDSTAALNALGYTLADRTARYQEALELIDRARTAEPGNAAIIDSYGWVLYRLGRKGEALTELRRALALQKDPEIATHVGEVLWDMGKHDEARKYFDEARKLDPENRALQRALQKIGE</sequence>
<gene>
    <name evidence="5" type="ORF">J2X04_001982</name>
</gene>
<keyword evidence="5" id="KW-0378">Hydrolase</keyword>
<dbReference type="InterPro" id="IPR051685">
    <property type="entry name" value="Ycf3/AcsC/BcsC/TPR_MFPF"/>
</dbReference>
<dbReference type="GO" id="GO:0008233">
    <property type="term" value="F:peptidase activity"/>
    <property type="evidence" value="ECO:0007669"/>
    <property type="project" value="UniProtKB-KW"/>
</dbReference>
<comment type="caution">
    <text evidence="5">The sequence shown here is derived from an EMBL/GenBank/DDBJ whole genome shotgun (WGS) entry which is preliminary data.</text>
</comment>
<evidence type="ECO:0000256" key="1">
    <source>
        <dbReference type="ARBA" id="ARBA00022737"/>
    </source>
</evidence>
<reference evidence="5 6" key="1">
    <citation type="submission" date="2023-07" db="EMBL/GenBank/DDBJ databases">
        <title>Sorghum-associated microbial communities from plants grown in Nebraska, USA.</title>
        <authorList>
            <person name="Schachtman D."/>
        </authorList>
    </citation>
    <scope>NUCLEOTIDE SEQUENCE [LARGE SCALE GENOMIC DNA]</scope>
    <source>
        <strain evidence="5 6">BE187</strain>
    </source>
</reference>
<accession>A0ABU1VQ51</accession>
<proteinExistence type="predicted"/>
<dbReference type="Pfam" id="PF13432">
    <property type="entry name" value="TPR_16"/>
    <property type="match status" value="2"/>
</dbReference>
<keyword evidence="1" id="KW-0677">Repeat</keyword>
<evidence type="ECO:0000256" key="3">
    <source>
        <dbReference type="PROSITE-ProRule" id="PRU00339"/>
    </source>
</evidence>
<organism evidence="5 6">
    <name type="scientific">Agrilutibacter niabensis</name>
    <dbReference type="NCBI Taxonomy" id="380628"/>
    <lineage>
        <taxon>Bacteria</taxon>
        <taxon>Pseudomonadati</taxon>
        <taxon>Pseudomonadota</taxon>
        <taxon>Gammaproteobacteria</taxon>
        <taxon>Lysobacterales</taxon>
        <taxon>Lysobacteraceae</taxon>
        <taxon>Agrilutibacter</taxon>
    </lineage>
</organism>
<keyword evidence="5" id="KW-0645">Protease</keyword>
<keyword evidence="6" id="KW-1185">Reference proteome</keyword>
<feature type="repeat" description="TPR" evidence="3">
    <location>
        <begin position="520"/>
        <end position="553"/>
    </location>
</feature>
<dbReference type="InterPro" id="IPR011990">
    <property type="entry name" value="TPR-like_helical_dom_sf"/>
</dbReference>
<evidence type="ECO:0000256" key="4">
    <source>
        <dbReference type="SAM" id="SignalP"/>
    </source>
</evidence>
<dbReference type="Proteomes" id="UP001267878">
    <property type="component" value="Unassembled WGS sequence"/>
</dbReference>
<evidence type="ECO:0000256" key="2">
    <source>
        <dbReference type="ARBA" id="ARBA00022803"/>
    </source>
</evidence>
<feature type="chain" id="PRO_5045294298" evidence="4">
    <location>
        <begin position="33"/>
        <end position="565"/>
    </location>
</feature>
<name>A0ABU1VQ51_9GAMM</name>
<dbReference type="EMBL" id="JAVDVW010000002">
    <property type="protein sequence ID" value="MDR7099601.1"/>
    <property type="molecule type" value="Genomic_DNA"/>
</dbReference>
<keyword evidence="2 3" id="KW-0802">TPR repeat</keyword>
<evidence type="ECO:0000313" key="6">
    <source>
        <dbReference type="Proteomes" id="UP001267878"/>
    </source>
</evidence>
<evidence type="ECO:0000313" key="5">
    <source>
        <dbReference type="EMBL" id="MDR7099601.1"/>
    </source>
</evidence>
<dbReference type="Gene3D" id="1.25.40.10">
    <property type="entry name" value="Tetratricopeptide repeat domain"/>
    <property type="match status" value="2"/>
</dbReference>